<dbReference type="Proteomes" id="UP001165121">
    <property type="component" value="Unassembled WGS sequence"/>
</dbReference>
<evidence type="ECO:0000313" key="2">
    <source>
        <dbReference type="EMBL" id="GMF29961.1"/>
    </source>
</evidence>
<gene>
    <name evidence="2" type="ORF">Pfra01_000653100</name>
</gene>
<feature type="region of interest" description="Disordered" evidence="1">
    <location>
        <begin position="48"/>
        <end position="96"/>
    </location>
</feature>
<evidence type="ECO:0000313" key="3">
    <source>
        <dbReference type="Proteomes" id="UP001165121"/>
    </source>
</evidence>
<reference evidence="2" key="1">
    <citation type="submission" date="2023-04" db="EMBL/GenBank/DDBJ databases">
        <title>Phytophthora fragariaefolia NBRC 109709.</title>
        <authorList>
            <person name="Ichikawa N."/>
            <person name="Sato H."/>
            <person name="Tonouchi N."/>
        </authorList>
    </citation>
    <scope>NUCLEOTIDE SEQUENCE</scope>
    <source>
        <strain evidence="2">NBRC 109709</strain>
    </source>
</reference>
<proteinExistence type="predicted"/>
<organism evidence="2 3">
    <name type="scientific">Phytophthora fragariaefolia</name>
    <dbReference type="NCBI Taxonomy" id="1490495"/>
    <lineage>
        <taxon>Eukaryota</taxon>
        <taxon>Sar</taxon>
        <taxon>Stramenopiles</taxon>
        <taxon>Oomycota</taxon>
        <taxon>Peronosporomycetes</taxon>
        <taxon>Peronosporales</taxon>
        <taxon>Peronosporaceae</taxon>
        <taxon>Phytophthora</taxon>
    </lineage>
</organism>
<keyword evidence="3" id="KW-1185">Reference proteome</keyword>
<accession>A0A9W6UBQ4</accession>
<evidence type="ECO:0000256" key="1">
    <source>
        <dbReference type="SAM" id="MobiDB-lite"/>
    </source>
</evidence>
<feature type="compositionally biased region" description="Basic and acidic residues" evidence="1">
    <location>
        <begin position="71"/>
        <end position="90"/>
    </location>
</feature>
<dbReference type="EMBL" id="BSXT01000556">
    <property type="protein sequence ID" value="GMF29961.1"/>
    <property type="molecule type" value="Genomic_DNA"/>
</dbReference>
<sequence>MRTMYSSAHASSDSLSPLFLDAGDAEMARAAQDVRDAYGPIIAAAGRCAQPGSNTDEVQPSSSRTPPVLDGSERSPEHDARCSQDRHEVQPRCCGARSTRGFWPRRSKAGNETCRCGSLLYVGGFGDPAAVDGVLLGMDYSDEPPQLL</sequence>
<feature type="compositionally biased region" description="Polar residues" evidence="1">
    <location>
        <begin position="51"/>
        <end position="65"/>
    </location>
</feature>
<dbReference type="AlphaFoldDB" id="A0A9W6UBQ4"/>
<name>A0A9W6UBQ4_9STRA</name>
<protein>
    <submittedName>
        <fullName evidence="2">Unnamed protein product</fullName>
    </submittedName>
</protein>
<comment type="caution">
    <text evidence="2">The sequence shown here is derived from an EMBL/GenBank/DDBJ whole genome shotgun (WGS) entry which is preliminary data.</text>
</comment>